<dbReference type="GO" id="GO:0004252">
    <property type="term" value="F:serine-type endopeptidase activity"/>
    <property type="evidence" value="ECO:0007669"/>
    <property type="project" value="InterPro"/>
</dbReference>
<proteinExistence type="predicted"/>
<evidence type="ECO:0000313" key="3">
    <source>
        <dbReference type="Proteomes" id="UP000033457"/>
    </source>
</evidence>
<dbReference type="AlphaFoldDB" id="A0A0F6TD05"/>
<evidence type="ECO:0000313" key="2">
    <source>
        <dbReference type="EMBL" id="AKE41206.1"/>
    </source>
</evidence>
<feature type="domain" description="Peptidase S1" evidence="1">
    <location>
        <begin position="32"/>
        <end position="136"/>
    </location>
</feature>
<reference evidence="2 3" key="1">
    <citation type="journal article" date="2015" name="Genome Announc.">
        <title>Complete Genome Sequence of Corynebacterium kutscheri DSM 20755, a Corynebacterial Type Strain with Remarkably Low G+C Content of Chromosomal DNA.</title>
        <authorList>
            <person name="Ruckert C."/>
            <person name="Albersmeier A."/>
            <person name="Winkler A."/>
            <person name="Tauch A."/>
        </authorList>
    </citation>
    <scope>NUCLEOTIDE SEQUENCE [LARGE SCALE GENOMIC DNA]</scope>
    <source>
        <strain evidence="2 3">DSM 20755</strain>
    </source>
</reference>
<dbReference type="KEGG" id="cku:UL82_05150"/>
<protein>
    <submittedName>
        <fullName evidence="2">Trypsin</fullName>
    </submittedName>
</protein>
<dbReference type="Pfam" id="PF00089">
    <property type="entry name" value="Trypsin"/>
    <property type="match status" value="1"/>
</dbReference>
<dbReference type="Proteomes" id="UP000033457">
    <property type="component" value="Chromosome"/>
</dbReference>
<dbReference type="InterPro" id="IPR001254">
    <property type="entry name" value="Trypsin_dom"/>
</dbReference>
<dbReference type="HOGENOM" id="CLU_1666454_0_0_11"/>
<dbReference type="SUPFAM" id="SSF50494">
    <property type="entry name" value="Trypsin-like serine proteases"/>
    <property type="match status" value="1"/>
</dbReference>
<dbReference type="EMBL" id="CP011312">
    <property type="protein sequence ID" value="AKE41206.1"/>
    <property type="molecule type" value="Genomic_DNA"/>
</dbReference>
<gene>
    <name evidence="2" type="ORF">UL82_05150</name>
</gene>
<keyword evidence="3" id="KW-1185">Reference proteome</keyword>
<accession>A0A0F6TD05</accession>
<dbReference type="GO" id="GO:0006508">
    <property type="term" value="P:proteolysis"/>
    <property type="evidence" value="ECO:0007669"/>
    <property type="project" value="InterPro"/>
</dbReference>
<sequence length="158" mass="17505">MRDNNDCMLSGRVDDGSLWRRYADKAVIHHLTTDIALIHLTAPVFGVTFNWRLATMSLLPGMKMRTIGWAGKPLTGRYIVYAPWFIGSNRKTIVRAAGVIYNRPVANYGDSGGPVLVGNNIVGIQSMIIDPGKINTGLAVVALTKAHHQELQWWADNY</sequence>
<name>A0A0F6TD05_9CORY</name>
<evidence type="ECO:0000259" key="1">
    <source>
        <dbReference type="Pfam" id="PF00089"/>
    </source>
</evidence>
<dbReference type="STRING" id="35755.UL82_05150"/>
<dbReference type="InterPro" id="IPR009003">
    <property type="entry name" value="Peptidase_S1_PA"/>
</dbReference>
<organism evidence="2 3">
    <name type="scientific">Corynebacterium kutscheri</name>
    <dbReference type="NCBI Taxonomy" id="35755"/>
    <lineage>
        <taxon>Bacteria</taxon>
        <taxon>Bacillati</taxon>
        <taxon>Actinomycetota</taxon>
        <taxon>Actinomycetes</taxon>
        <taxon>Mycobacteriales</taxon>
        <taxon>Corynebacteriaceae</taxon>
        <taxon>Corynebacterium</taxon>
    </lineage>
</organism>